<proteinExistence type="inferred from homology"/>
<name>A0A7K3M9C5_9ACTN</name>
<comment type="similarity">
    <text evidence="1 5">Belongs to the glycosyl hydrolase 32 family.</text>
</comment>
<dbReference type="Pfam" id="PF00251">
    <property type="entry name" value="Glyco_hydro_32N"/>
    <property type="match status" value="1"/>
</dbReference>
<sequence>MTQQTQVAAGVVQAPEQWRPRFHVTGARNWINDPNGPVQWNGTYHLFFQANPDAPFWGPPRWGHVSSPDLIRWERHSDAVVPGPGAADVDGCWSGCVREVEGRPAMYYTGVVGADDARVESVCRAWGSADLTEWTKDIANPLIPAPPAELGSGYHRDPFLWHDGHRWQMLLGSGTLTGERHGTVLRYESDDATSWQYRGVFFSAGRREDGIDLGEHWECPQLVVDGDRALLVFGCQDPAAAKPLMHAVYVTGAVADGGFAGGPARLLDHGDVFYAPAVMTDEAGRTLLWGWAQERVPEETQASMRQVGALSVPRTLSIEDGRVTVEPVPELQRLRRGLLAGPADLATGVVVDRPAVELAGTVGHDGGGWSIVAGAARLSVVADIARGSLNVEVTDAVMGTRWLKLPRRTTSELRLFVDGSLVEIFTSDGDALTTRVYWPSPELTVTLGGAADGRAWALDTSVMPDAVDD</sequence>
<evidence type="ECO:0000313" key="9">
    <source>
        <dbReference type="Proteomes" id="UP000460435"/>
    </source>
</evidence>
<dbReference type="PANTHER" id="PTHR43101:SF1">
    <property type="entry name" value="BETA-FRUCTOSIDASE"/>
    <property type="match status" value="1"/>
</dbReference>
<dbReference type="Pfam" id="PF08244">
    <property type="entry name" value="Glyco_hydro_32C"/>
    <property type="match status" value="1"/>
</dbReference>
<dbReference type="InterPro" id="IPR001362">
    <property type="entry name" value="Glyco_hydro_32"/>
</dbReference>
<dbReference type="Gene3D" id="2.115.10.20">
    <property type="entry name" value="Glycosyl hydrolase domain, family 43"/>
    <property type="match status" value="1"/>
</dbReference>
<evidence type="ECO:0000259" key="7">
    <source>
        <dbReference type="Pfam" id="PF08244"/>
    </source>
</evidence>
<accession>A0A7K3M9C5</accession>
<dbReference type="Proteomes" id="UP000460435">
    <property type="component" value="Unassembled WGS sequence"/>
</dbReference>
<dbReference type="InterPro" id="IPR013148">
    <property type="entry name" value="Glyco_hydro_32_N"/>
</dbReference>
<dbReference type="SMART" id="SM00640">
    <property type="entry name" value="Glyco_32"/>
    <property type="match status" value="1"/>
</dbReference>
<dbReference type="CDD" id="cd08996">
    <property type="entry name" value="GH32_FFase"/>
    <property type="match status" value="1"/>
</dbReference>
<keyword evidence="9" id="KW-1185">Reference proteome</keyword>
<evidence type="ECO:0000256" key="2">
    <source>
        <dbReference type="ARBA" id="ARBA00012758"/>
    </source>
</evidence>
<dbReference type="SUPFAM" id="SSF49899">
    <property type="entry name" value="Concanavalin A-like lectins/glucanases"/>
    <property type="match status" value="1"/>
</dbReference>
<evidence type="ECO:0000256" key="4">
    <source>
        <dbReference type="ARBA" id="ARBA00023295"/>
    </source>
</evidence>
<evidence type="ECO:0000256" key="3">
    <source>
        <dbReference type="ARBA" id="ARBA00022801"/>
    </source>
</evidence>
<evidence type="ECO:0000256" key="1">
    <source>
        <dbReference type="ARBA" id="ARBA00009902"/>
    </source>
</evidence>
<evidence type="ECO:0000256" key="5">
    <source>
        <dbReference type="RuleBase" id="RU362110"/>
    </source>
</evidence>
<comment type="caution">
    <text evidence="8">The sequence shown here is derived from an EMBL/GenBank/DDBJ whole genome shotgun (WGS) entry which is preliminary data.</text>
</comment>
<dbReference type="EMBL" id="WLZY01000009">
    <property type="protein sequence ID" value="NDL59884.1"/>
    <property type="molecule type" value="Genomic_DNA"/>
</dbReference>
<dbReference type="EC" id="3.2.1.26" evidence="2"/>
<dbReference type="GO" id="GO:0005975">
    <property type="term" value="P:carbohydrate metabolic process"/>
    <property type="evidence" value="ECO:0007669"/>
    <property type="project" value="InterPro"/>
</dbReference>
<gene>
    <name evidence="8" type="ORF">F7O44_22675</name>
</gene>
<dbReference type="InterPro" id="IPR051214">
    <property type="entry name" value="GH32_Enzymes"/>
</dbReference>
<dbReference type="PANTHER" id="PTHR43101">
    <property type="entry name" value="BETA-FRUCTOSIDASE"/>
    <property type="match status" value="1"/>
</dbReference>
<organism evidence="8 9">
    <name type="scientific">Phytoactinopolyspora mesophila</name>
    <dbReference type="NCBI Taxonomy" id="2650750"/>
    <lineage>
        <taxon>Bacteria</taxon>
        <taxon>Bacillati</taxon>
        <taxon>Actinomycetota</taxon>
        <taxon>Actinomycetes</taxon>
        <taxon>Jiangellales</taxon>
        <taxon>Jiangellaceae</taxon>
        <taxon>Phytoactinopolyspora</taxon>
    </lineage>
</organism>
<feature type="domain" description="Glycosyl hydrolase family 32 N-terminal" evidence="6">
    <location>
        <begin position="23"/>
        <end position="325"/>
    </location>
</feature>
<dbReference type="SUPFAM" id="SSF75005">
    <property type="entry name" value="Arabinanase/levansucrase/invertase"/>
    <property type="match status" value="1"/>
</dbReference>
<dbReference type="InterPro" id="IPR013189">
    <property type="entry name" value="Glyco_hydro_32_C"/>
</dbReference>
<reference evidence="8 9" key="1">
    <citation type="submission" date="2019-11" db="EMBL/GenBank/DDBJ databases">
        <authorList>
            <person name="Li X.-J."/>
            <person name="Feng X.-M."/>
        </authorList>
    </citation>
    <scope>NUCLEOTIDE SEQUENCE [LARGE SCALE GENOMIC DNA]</scope>
    <source>
        <strain evidence="8 9">XMNu-373</strain>
    </source>
</reference>
<keyword evidence="4 5" id="KW-0326">Glycosidase</keyword>
<dbReference type="InterPro" id="IPR013320">
    <property type="entry name" value="ConA-like_dom_sf"/>
</dbReference>
<protein>
    <recommendedName>
        <fullName evidence="2">beta-fructofuranosidase</fullName>
        <ecNumber evidence="2">3.2.1.26</ecNumber>
    </recommendedName>
</protein>
<keyword evidence="3 5" id="KW-0378">Hydrolase</keyword>
<dbReference type="RefSeq" id="WP_162452600.1">
    <property type="nucleotide sequence ID" value="NZ_WLZY01000009.1"/>
</dbReference>
<feature type="domain" description="Glycosyl hydrolase family 32 C-terminal" evidence="7">
    <location>
        <begin position="408"/>
        <end position="442"/>
    </location>
</feature>
<evidence type="ECO:0000259" key="6">
    <source>
        <dbReference type="Pfam" id="PF00251"/>
    </source>
</evidence>
<dbReference type="InterPro" id="IPR023296">
    <property type="entry name" value="Glyco_hydro_beta-prop_sf"/>
</dbReference>
<evidence type="ECO:0000313" key="8">
    <source>
        <dbReference type="EMBL" id="NDL59884.1"/>
    </source>
</evidence>
<dbReference type="GO" id="GO:0004564">
    <property type="term" value="F:beta-fructofuranosidase activity"/>
    <property type="evidence" value="ECO:0007669"/>
    <property type="project" value="UniProtKB-EC"/>
</dbReference>
<dbReference type="Gene3D" id="2.60.120.560">
    <property type="entry name" value="Exo-inulinase, domain 1"/>
    <property type="match status" value="1"/>
</dbReference>
<dbReference type="AlphaFoldDB" id="A0A7K3M9C5"/>